<feature type="non-terminal residue" evidence="1">
    <location>
        <position position="1"/>
    </location>
</feature>
<gene>
    <name evidence="1" type="primary">jg21451</name>
    <name evidence="1" type="ORF">PAEG_LOCUS1991</name>
</gene>
<dbReference type="Gene3D" id="3.30.70.270">
    <property type="match status" value="1"/>
</dbReference>
<dbReference type="EMBL" id="CAKXAJ010006425">
    <property type="protein sequence ID" value="CAH2210079.1"/>
    <property type="molecule type" value="Genomic_DNA"/>
</dbReference>
<evidence type="ECO:0000313" key="2">
    <source>
        <dbReference type="Proteomes" id="UP000838756"/>
    </source>
</evidence>
<protein>
    <submittedName>
        <fullName evidence="1">Jg21451 protein</fullName>
    </submittedName>
</protein>
<proteinExistence type="predicted"/>
<keyword evidence="2" id="KW-1185">Reference proteome</keyword>
<dbReference type="AlphaFoldDB" id="A0A8S4QHW7"/>
<feature type="non-terminal residue" evidence="1">
    <location>
        <position position="602"/>
    </location>
</feature>
<organism evidence="1 2">
    <name type="scientific">Pararge aegeria aegeria</name>
    <dbReference type="NCBI Taxonomy" id="348720"/>
    <lineage>
        <taxon>Eukaryota</taxon>
        <taxon>Metazoa</taxon>
        <taxon>Ecdysozoa</taxon>
        <taxon>Arthropoda</taxon>
        <taxon>Hexapoda</taxon>
        <taxon>Insecta</taxon>
        <taxon>Pterygota</taxon>
        <taxon>Neoptera</taxon>
        <taxon>Endopterygota</taxon>
        <taxon>Lepidoptera</taxon>
        <taxon>Glossata</taxon>
        <taxon>Ditrysia</taxon>
        <taxon>Papilionoidea</taxon>
        <taxon>Nymphalidae</taxon>
        <taxon>Satyrinae</taxon>
        <taxon>Satyrini</taxon>
        <taxon>Parargina</taxon>
        <taxon>Pararge</taxon>
    </lineage>
</organism>
<dbReference type="InterPro" id="IPR043128">
    <property type="entry name" value="Rev_trsase/Diguanyl_cyclase"/>
</dbReference>
<reference evidence="1" key="1">
    <citation type="submission" date="2022-03" db="EMBL/GenBank/DDBJ databases">
        <authorList>
            <person name="Lindestad O."/>
        </authorList>
    </citation>
    <scope>NUCLEOTIDE SEQUENCE</scope>
</reference>
<dbReference type="Pfam" id="PF05380">
    <property type="entry name" value="Peptidase_A17"/>
    <property type="match status" value="2"/>
</dbReference>
<evidence type="ECO:0000313" key="1">
    <source>
        <dbReference type="EMBL" id="CAH2210079.1"/>
    </source>
</evidence>
<name>A0A8S4QHW7_9NEOP</name>
<comment type="caution">
    <text evidence="1">The sequence shown here is derived from an EMBL/GenBank/DDBJ whole genome shotgun (WGS) entry which is preliminary data.</text>
</comment>
<dbReference type="SUPFAM" id="SSF56672">
    <property type="entry name" value="DNA/RNA polymerases"/>
    <property type="match status" value="1"/>
</dbReference>
<dbReference type="PANTHER" id="PTHR47331">
    <property type="entry name" value="PHD-TYPE DOMAIN-CONTAINING PROTEIN"/>
    <property type="match status" value="1"/>
</dbReference>
<accession>A0A8S4QHW7</accession>
<dbReference type="GO" id="GO:0071897">
    <property type="term" value="P:DNA biosynthetic process"/>
    <property type="evidence" value="ECO:0007669"/>
    <property type="project" value="UniProtKB-ARBA"/>
</dbReference>
<dbReference type="CDD" id="cd01644">
    <property type="entry name" value="RT_pepA17"/>
    <property type="match status" value="1"/>
</dbReference>
<dbReference type="InterPro" id="IPR043502">
    <property type="entry name" value="DNA/RNA_pol_sf"/>
</dbReference>
<sequence>GKPGEPFATLTPLGWCLHGCTRTQSVNCLLHSTLLLSSNHCGLDTEKEDLLREIHEEVRRSFAIDSLGVTAKPRGNSDDLRAQAHLEKTCKLIQGRWYVGLPWRDSNAKMPNSFTYAMSRLKGIEKKVKADVGYASRYKERIEHLFQNNYAKQVVDISWSPRTWYLPHFGVDNPNKKKLRLVFDAAAKFQNVSLNDYLLKGPDLLVSLLGIMMRFREHRIGITGDIKDMFLRIKILPEDQDALRFLWRDTPKDKLKVCAMTSLIFGANCSPFIAQFIKNKNAQRYESSKPAAVKAILQQHYMDDYIDSVDSIETARQLIKEVTFIHGQGGFEIRNWTSNFKEVLSYIPTEALGPTAVRFDIEQHSERTLGLMWFPKQDTLGFDVSFKRIPTNIVAGEKIPTKREMLRVIMSIFDVFGFLSPFTIRGKIILQETWQSGIGWDESLTDELYIKWTEWLKSLKGISQISLPRHYLAAARASEMEDAPSALNSGGSGVYNKLALHVFSDASTKAMCAVAYWRWERNDKIYVAFIASKCKVAPIKQSLSVPRLELQAAVLAARLADTIVTQHKIKPRNKYFWSDSTTVLHWIRNDARNYQTFVAHRL</sequence>
<dbReference type="Gene3D" id="3.10.10.10">
    <property type="entry name" value="HIV Type 1 Reverse Transcriptase, subunit A, domain 1"/>
    <property type="match status" value="1"/>
</dbReference>
<dbReference type="OrthoDB" id="10055784at2759"/>
<dbReference type="Proteomes" id="UP000838756">
    <property type="component" value="Unassembled WGS sequence"/>
</dbReference>
<dbReference type="PANTHER" id="PTHR47331:SF5">
    <property type="entry name" value="RIBONUCLEASE H"/>
    <property type="match status" value="1"/>
</dbReference>
<dbReference type="InterPro" id="IPR008042">
    <property type="entry name" value="Retrotrans_Pao"/>
</dbReference>